<proteinExistence type="inferred from homology"/>
<evidence type="ECO:0000256" key="8">
    <source>
        <dbReference type="SAM" id="Phobius"/>
    </source>
</evidence>
<keyword evidence="7 8" id="KW-0472">Membrane</keyword>
<feature type="domain" description="Ubiquitin-like protease family profile" evidence="9">
    <location>
        <begin position="841"/>
        <end position="1027"/>
    </location>
</feature>
<feature type="transmembrane region" description="Helical" evidence="8">
    <location>
        <begin position="101"/>
        <end position="124"/>
    </location>
</feature>
<dbReference type="InterPro" id="IPR018490">
    <property type="entry name" value="cNMP-bd_dom_sf"/>
</dbReference>
<sequence>MAPDIRGNLRSVLWGAMTATPITLMSLASCVSYAQLIKPSPLSPGYFAAASFFSAGFSSLITNRMSHCPFLVTAPDMTFTLFIQSGQESVMRATAHLPEDVQIATAFVALHVGAVLLGLVFCVLGKLRAGAALNYLPYPVIAGFLAMIGAAVVKGAINIMRLPSGAYDSVGMAIAAGIACVVLGLKQKGVPTNMSSPVLIAGSLGAFWTWVCASGLSLGELQSQGWLLPPSDHASSPLDMFKLDWSAVDYGKILPSVDALALVLVASINRALTVSAIESSVSDESYSVDDEMSFVGFATVVGGALGGVAMNPTSAMTTLCKEGATGDALTGRFTVAIASSLHLLLWASAFPLTSFLPRFLLAGLLMVMGGGMLVDWAYLVTRKLQRTGVVVIYAMLFVSIYTDMTHGIALGIFLALCFMNVQFSKLEVLKYHVSGMHFRSGGSYTDAQRGILRKYGDMTQIVGLTGFLSEGGAISLTKYLNEVVRSSDDLETLVIDCAACQGVNDSACFHFGKLKLMCGKGSVRLVFCNLNPYDEEKLRSWKLESESCKIVGHLTEALESAEQDTLVQGHAPCAPIGVQSEDGEAERQELAQWLGADAASELLRLASLSTVPAGTTLSTQDELADRVYIAIPGHSDVQVEVRTGTQVRPAVLLRTTLGAICAPESLIGSHVRGTWRARSQSVVLSIGGDSLQKLLRRKAFAPVVSAGLHQQLVQADQLSALYTLSKGGGWRGVTFDASTSGMVNSTALEDMGPRLRRSYTERIPQEQTGAAKTEVQHHSDGHLSPQYDVAAVLDFNRFTSPNDYHSDGHLSPQYEVAAVLDFNRFTSPKDNDSNVHFAGRMRSQSVDDVLLAGNGGPGVVESLPNLVLNRYSVSQSSKRRPTDQRQRTLSELFSDLEAPSNVPQVLCISANSQQPPARAQLYHSRAAVDVTALRMILVPLHLCAGTHWALGVIDVAARSIRYLDSLGLPAPPGLEQRFLEFIEGELATKTTKSLRTGSWTLQSGDAVPLQRNSSDCGVFMLAYAECLASELPTRFPTSPQAISAKRRAMALAILEGQF</sequence>
<evidence type="ECO:0000313" key="10">
    <source>
        <dbReference type="EMBL" id="CAE8642303.1"/>
    </source>
</evidence>
<keyword evidence="4 8" id="KW-0812">Transmembrane</keyword>
<dbReference type="Gene3D" id="2.60.120.10">
    <property type="entry name" value="Jelly Rolls"/>
    <property type="match status" value="1"/>
</dbReference>
<evidence type="ECO:0000313" key="11">
    <source>
        <dbReference type="Proteomes" id="UP000654075"/>
    </source>
</evidence>
<feature type="transmembrane region" description="Helical" evidence="8">
    <location>
        <begin position="390"/>
        <end position="416"/>
    </location>
</feature>
<gene>
    <name evidence="10" type="ORF">PGLA1383_LOCUS56810</name>
</gene>
<feature type="transmembrane region" description="Helical" evidence="8">
    <location>
        <begin position="166"/>
        <end position="185"/>
    </location>
</feature>
<name>A0A813HVB9_POLGL</name>
<reference evidence="10" key="1">
    <citation type="submission" date="2021-02" db="EMBL/GenBank/DDBJ databases">
        <authorList>
            <person name="Dougan E. K."/>
            <person name="Rhodes N."/>
            <person name="Thang M."/>
            <person name="Chan C."/>
        </authorList>
    </citation>
    <scope>NUCLEOTIDE SEQUENCE</scope>
</reference>
<dbReference type="Gene3D" id="3.30.750.24">
    <property type="entry name" value="STAS domain"/>
    <property type="match status" value="1"/>
</dbReference>
<dbReference type="EMBL" id="CAJNNV010033148">
    <property type="protein sequence ID" value="CAE8642303.1"/>
    <property type="molecule type" value="Genomic_DNA"/>
</dbReference>
<evidence type="ECO:0000256" key="4">
    <source>
        <dbReference type="ARBA" id="ARBA00022692"/>
    </source>
</evidence>
<dbReference type="PROSITE" id="PS51257">
    <property type="entry name" value="PROKAR_LIPOPROTEIN"/>
    <property type="match status" value="1"/>
</dbReference>
<comment type="subcellular location">
    <subcellularLocation>
        <location evidence="1">Membrane</location>
        <topology evidence="1">Multi-pass membrane protein</topology>
    </subcellularLocation>
</comment>
<protein>
    <recommendedName>
        <fullName evidence="9">Ubiquitin-like protease family profile domain-containing protein</fullName>
    </recommendedName>
</protein>
<dbReference type="PROSITE" id="PS50600">
    <property type="entry name" value="ULP_PROTEASE"/>
    <property type="match status" value="1"/>
</dbReference>
<evidence type="ECO:0000256" key="6">
    <source>
        <dbReference type="ARBA" id="ARBA00022989"/>
    </source>
</evidence>
<dbReference type="InterPro" id="IPR014710">
    <property type="entry name" value="RmlC-like_jellyroll"/>
</dbReference>
<dbReference type="AlphaFoldDB" id="A0A813HVB9"/>
<accession>A0A813HVB9</accession>
<feature type="transmembrane region" description="Helical" evidence="8">
    <location>
        <begin position="292"/>
        <end position="312"/>
    </location>
</feature>
<feature type="transmembrane region" description="Helical" evidence="8">
    <location>
        <begin position="136"/>
        <end position="160"/>
    </location>
</feature>
<comment type="caution">
    <text evidence="10">The sequence shown here is derived from an EMBL/GenBank/DDBJ whole genome shotgun (WGS) entry which is preliminary data.</text>
</comment>
<evidence type="ECO:0000256" key="1">
    <source>
        <dbReference type="ARBA" id="ARBA00004141"/>
    </source>
</evidence>
<dbReference type="Proteomes" id="UP000654075">
    <property type="component" value="Unassembled WGS sequence"/>
</dbReference>
<dbReference type="PANTHER" id="PTHR43310">
    <property type="entry name" value="SULFATE TRANSPORTER YBAR-RELATED"/>
    <property type="match status" value="1"/>
</dbReference>
<dbReference type="OrthoDB" id="9972196at2759"/>
<dbReference type="InterPro" id="IPR036513">
    <property type="entry name" value="STAS_dom_sf"/>
</dbReference>
<feature type="transmembrane region" description="Helical" evidence="8">
    <location>
        <begin position="359"/>
        <end position="378"/>
    </location>
</feature>
<dbReference type="PANTHER" id="PTHR43310:SF2">
    <property type="entry name" value="SLC26A_SULP TRANSPORTER DOMAIN-CONTAINING PROTEIN"/>
    <property type="match status" value="1"/>
</dbReference>
<dbReference type="InterPro" id="IPR038765">
    <property type="entry name" value="Papain-like_cys_pep_sf"/>
</dbReference>
<feature type="transmembrane region" description="Helical" evidence="8">
    <location>
        <begin position="12"/>
        <end position="34"/>
    </location>
</feature>
<dbReference type="InterPro" id="IPR003653">
    <property type="entry name" value="Peptidase_C48_C"/>
</dbReference>
<dbReference type="InterPro" id="IPR011547">
    <property type="entry name" value="SLC26A/SulP_dom"/>
</dbReference>
<feature type="transmembrane region" description="Helical" evidence="8">
    <location>
        <begin position="46"/>
        <end position="62"/>
    </location>
</feature>
<dbReference type="GO" id="GO:0008234">
    <property type="term" value="F:cysteine-type peptidase activity"/>
    <property type="evidence" value="ECO:0007669"/>
    <property type="project" value="InterPro"/>
</dbReference>
<evidence type="ECO:0000256" key="3">
    <source>
        <dbReference type="ARBA" id="ARBA00022670"/>
    </source>
</evidence>
<keyword evidence="6 8" id="KW-1133">Transmembrane helix</keyword>
<dbReference type="GO" id="GO:0016020">
    <property type="term" value="C:membrane"/>
    <property type="evidence" value="ECO:0007669"/>
    <property type="project" value="UniProtKB-SubCell"/>
</dbReference>
<evidence type="ECO:0000259" key="9">
    <source>
        <dbReference type="PROSITE" id="PS50600"/>
    </source>
</evidence>
<dbReference type="SUPFAM" id="SSF51206">
    <property type="entry name" value="cAMP-binding domain-like"/>
    <property type="match status" value="1"/>
</dbReference>
<dbReference type="InterPro" id="IPR052706">
    <property type="entry name" value="Membrane-Transporter-like"/>
</dbReference>
<evidence type="ECO:0000256" key="2">
    <source>
        <dbReference type="ARBA" id="ARBA00005234"/>
    </source>
</evidence>
<dbReference type="GO" id="GO:0006508">
    <property type="term" value="P:proteolysis"/>
    <property type="evidence" value="ECO:0007669"/>
    <property type="project" value="UniProtKB-KW"/>
</dbReference>
<keyword evidence="5" id="KW-0378">Hydrolase</keyword>
<keyword evidence="11" id="KW-1185">Reference proteome</keyword>
<organism evidence="10 11">
    <name type="scientific">Polarella glacialis</name>
    <name type="common">Dinoflagellate</name>
    <dbReference type="NCBI Taxonomy" id="89957"/>
    <lineage>
        <taxon>Eukaryota</taxon>
        <taxon>Sar</taxon>
        <taxon>Alveolata</taxon>
        <taxon>Dinophyceae</taxon>
        <taxon>Suessiales</taxon>
        <taxon>Suessiaceae</taxon>
        <taxon>Polarella</taxon>
    </lineage>
</organism>
<evidence type="ECO:0000256" key="5">
    <source>
        <dbReference type="ARBA" id="ARBA00022801"/>
    </source>
</evidence>
<dbReference type="SUPFAM" id="SSF52091">
    <property type="entry name" value="SpoIIaa-like"/>
    <property type="match status" value="1"/>
</dbReference>
<comment type="similarity">
    <text evidence="2">Belongs to the peptidase C48 family.</text>
</comment>
<feature type="transmembrane region" description="Helical" evidence="8">
    <location>
        <begin position="333"/>
        <end position="353"/>
    </location>
</feature>
<dbReference type="Pfam" id="PF00916">
    <property type="entry name" value="Sulfate_transp"/>
    <property type="match status" value="1"/>
</dbReference>
<evidence type="ECO:0000256" key="7">
    <source>
        <dbReference type="ARBA" id="ARBA00023136"/>
    </source>
</evidence>
<keyword evidence="3" id="KW-0645">Protease</keyword>
<dbReference type="Pfam" id="PF02902">
    <property type="entry name" value="Peptidase_C48"/>
    <property type="match status" value="1"/>
</dbReference>
<feature type="transmembrane region" description="Helical" evidence="8">
    <location>
        <begin position="197"/>
        <end position="218"/>
    </location>
</feature>
<dbReference type="Gene3D" id="3.40.395.10">
    <property type="entry name" value="Adenoviral Proteinase, Chain A"/>
    <property type="match status" value="1"/>
</dbReference>
<dbReference type="SUPFAM" id="SSF54001">
    <property type="entry name" value="Cysteine proteinases"/>
    <property type="match status" value="1"/>
</dbReference>